<dbReference type="EMBL" id="SMFQ01000003">
    <property type="protein sequence ID" value="TCJ87872.1"/>
    <property type="molecule type" value="Genomic_DNA"/>
</dbReference>
<keyword evidence="3" id="KW-1185">Reference proteome</keyword>
<protein>
    <submittedName>
        <fullName evidence="2">Uncharacterized protein</fullName>
    </submittedName>
</protein>
<sequence>MNAFGIFLLIIGTIVGLFYGAISGQYAFLYLTHENPGTGSQSELLMGVAFPLLIACPAWLSASLGAYLNRHRLKNWLQLVIYSFAFLSSSLLLYFLIFG</sequence>
<keyword evidence="1" id="KW-1133">Transmembrane helix</keyword>
<reference evidence="2 3" key="1">
    <citation type="submission" date="2019-03" db="EMBL/GenBank/DDBJ databases">
        <title>Genomic Encyclopedia of Type Strains, Phase IV (KMG-IV): sequencing the most valuable type-strain genomes for metagenomic binning, comparative biology and taxonomic classification.</title>
        <authorList>
            <person name="Goeker M."/>
        </authorList>
    </citation>
    <scope>NUCLEOTIDE SEQUENCE [LARGE SCALE GENOMIC DNA]</scope>
    <source>
        <strain evidence="2 3">DSM 24830</strain>
    </source>
</reference>
<evidence type="ECO:0000256" key="1">
    <source>
        <dbReference type="SAM" id="Phobius"/>
    </source>
</evidence>
<proteinExistence type="predicted"/>
<feature type="transmembrane region" description="Helical" evidence="1">
    <location>
        <begin position="44"/>
        <end position="67"/>
    </location>
</feature>
<dbReference type="AlphaFoldDB" id="A0A4R1F5B0"/>
<name>A0A4R1F5B0_9GAMM</name>
<organism evidence="2 3">
    <name type="scientific">Cocleimonas flava</name>
    <dbReference type="NCBI Taxonomy" id="634765"/>
    <lineage>
        <taxon>Bacteria</taxon>
        <taxon>Pseudomonadati</taxon>
        <taxon>Pseudomonadota</taxon>
        <taxon>Gammaproteobacteria</taxon>
        <taxon>Thiotrichales</taxon>
        <taxon>Thiotrichaceae</taxon>
        <taxon>Cocleimonas</taxon>
    </lineage>
</organism>
<comment type="caution">
    <text evidence="2">The sequence shown here is derived from an EMBL/GenBank/DDBJ whole genome shotgun (WGS) entry which is preliminary data.</text>
</comment>
<evidence type="ECO:0000313" key="2">
    <source>
        <dbReference type="EMBL" id="TCJ87872.1"/>
    </source>
</evidence>
<feature type="transmembrane region" description="Helical" evidence="1">
    <location>
        <begin position="79"/>
        <end position="97"/>
    </location>
</feature>
<dbReference type="Proteomes" id="UP000294887">
    <property type="component" value="Unassembled WGS sequence"/>
</dbReference>
<accession>A0A4R1F5B0</accession>
<keyword evidence="1" id="KW-0812">Transmembrane</keyword>
<dbReference type="RefSeq" id="WP_131906114.1">
    <property type="nucleotide sequence ID" value="NZ_BAAAFU010000004.1"/>
</dbReference>
<evidence type="ECO:0000313" key="3">
    <source>
        <dbReference type="Proteomes" id="UP000294887"/>
    </source>
</evidence>
<keyword evidence="1" id="KW-0472">Membrane</keyword>
<gene>
    <name evidence="2" type="ORF">EV695_2388</name>
</gene>